<name>A0A4S4DU56_CAMSN</name>
<dbReference type="SMART" id="SM00369">
    <property type="entry name" value="LRR_TYP"/>
    <property type="match status" value="8"/>
</dbReference>
<keyword evidence="4" id="KW-0723">Serine/threonine-protein kinase</keyword>
<evidence type="ECO:0000256" key="9">
    <source>
        <dbReference type="ARBA" id="ARBA00022737"/>
    </source>
</evidence>
<evidence type="ECO:0000256" key="2">
    <source>
        <dbReference type="ARBA" id="ARBA00012513"/>
    </source>
</evidence>
<keyword evidence="6" id="KW-0808">Transferase</keyword>
<feature type="transmembrane region" description="Helical" evidence="16">
    <location>
        <begin position="738"/>
        <end position="758"/>
    </location>
</feature>
<dbReference type="InterPro" id="IPR052592">
    <property type="entry name" value="LRR-RLK"/>
</dbReference>
<evidence type="ECO:0000313" key="18">
    <source>
        <dbReference type="Proteomes" id="UP000306102"/>
    </source>
</evidence>
<keyword evidence="8" id="KW-0732">Signal</keyword>
<dbReference type="EMBL" id="SDRB02010388">
    <property type="protein sequence ID" value="THG06813.1"/>
    <property type="molecule type" value="Genomic_DNA"/>
</dbReference>
<dbReference type="SUPFAM" id="SSF52047">
    <property type="entry name" value="RNI-like"/>
    <property type="match status" value="1"/>
</dbReference>
<dbReference type="Proteomes" id="UP000306102">
    <property type="component" value="Unassembled WGS sequence"/>
</dbReference>
<keyword evidence="15" id="KW-0325">Glycoprotein</keyword>
<evidence type="ECO:0000256" key="5">
    <source>
        <dbReference type="ARBA" id="ARBA00022614"/>
    </source>
</evidence>
<gene>
    <name evidence="17" type="ORF">TEA_001962</name>
</gene>
<keyword evidence="10" id="KW-0547">Nucleotide-binding</keyword>
<evidence type="ECO:0000256" key="11">
    <source>
        <dbReference type="ARBA" id="ARBA00022777"/>
    </source>
</evidence>
<proteinExistence type="predicted"/>
<protein>
    <recommendedName>
        <fullName evidence="2">non-specific serine/threonine protein kinase</fullName>
        <ecNumber evidence="2">2.7.11.1</ecNumber>
    </recommendedName>
</protein>
<dbReference type="GO" id="GO:0005886">
    <property type="term" value="C:plasma membrane"/>
    <property type="evidence" value="ECO:0007669"/>
    <property type="project" value="UniProtKB-SubCell"/>
</dbReference>
<dbReference type="Gene3D" id="3.80.10.10">
    <property type="entry name" value="Ribonuclease Inhibitor"/>
    <property type="match status" value="4"/>
</dbReference>
<dbReference type="GO" id="GO:0005524">
    <property type="term" value="F:ATP binding"/>
    <property type="evidence" value="ECO:0007669"/>
    <property type="project" value="UniProtKB-KW"/>
</dbReference>
<organism evidence="17 18">
    <name type="scientific">Camellia sinensis var. sinensis</name>
    <name type="common">China tea</name>
    <dbReference type="NCBI Taxonomy" id="542762"/>
    <lineage>
        <taxon>Eukaryota</taxon>
        <taxon>Viridiplantae</taxon>
        <taxon>Streptophyta</taxon>
        <taxon>Embryophyta</taxon>
        <taxon>Tracheophyta</taxon>
        <taxon>Spermatophyta</taxon>
        <taxon>Magnoliopsida</taxon>
        <taxon>eudicotyledons</taxon>
        <taxon>Gunneridae</taxon>
        <taxon>Pentapetalae</taxon>
        <taxon>asterids</taxon>
        <taxon>Ericales</taxon>
        <taxon>Theaceae</taxon>
        <taxon>Camellia</taxon>
    </lineage>
</organism>
<dbReference type="InterPro" id="IPR001611">
    <property type="entry name" value="Leu-rich_rpt"/>
</dbReference>
<comment type="caution">
    <text evidence="17">The sequence shown here is derived from an EMBL/GenBank/DDBJ whole genome shotgun (WGS) entry which is preliminary data.</text>
</comment>
<evidence type="ECO:0000256" key="14">
    <source>
        <dbReference type="ARBA" id="ARBA00023136"/>
    </source>
</evidence>
<evidence type="ECO:0000256" key="1">
    <source>
        <dbReference type="ARBA" id="ARBA00004162"/>
    </source>
</evidence>
<keyword evidence="18" id="KW-1185">Reference proteome</keyword>
<dbReference type="InterPro" id="IPR003591">
    <property type="entry name" value="Leu-rich_rpt_typical-subtyp"/>
</dbReference>
<dbReference type="AlphaFoldDB" id="A0A4S4DU56"/>
<keyword evidence="9" id="KW-0677">Repeat</keyword>
<keyword evidence="3" id="KW-1003">Cell membrane</keyword>
<dbReference type="GO" id="GO:0004674">
    <property type="term" value="F:protein serine/threonine kinase activity"/>
    <property type="evidence" value="ECO:0007669"/>
    <property type="project" value="UniProtKB-KW"/>
</dbReference>
<evidence type="ECO:0000256" key="16">
    <source>
        <dbReference type="SAM" id="Phobius"/>
    </source>
</evidence>
<evidence type="ECO:0000313" key="17">
    <source>
        <dbReference type="EMBL" id="THG06813.1"/>
    </source>
</evidence>
<evidence type="ECO:0000256" key="13">
    <source>
        <dbReference type="ARBA" id="ARBA00022989"/>
    </source>
</evidence>
<dbReference type="SUPFAM" id="SSF52058">
    <property type="entry name" value="L domain-like"/>
    <property type="match status" value="2"/>
</dbReference>
<evidence type="ECO:0000256" key="3">
    <source>
        <dbReference type="ARBA" id="ARBA00022475"/>
    </source>
</evidence>
<comment type="subcellular location">
    <subcellularLocation>
        <location evidence="1">Cell membrane</location>
        <topology evidence="1">Single-pass membrane protein</topology>
    </subcellularLocation>
</comment>
<keyword evidence="13 16" id="KW-1133">Transmembrane helix</keyword>
<evidence type="ECO:0000256" key="4">
    <source>
        <dbReference type="ARBA" id="ARBA00022527"/>
    </source>
</evidence>
<dbReference type="PRINTS" id="PR00019">
    <property type="entry name" value="LEURICHRPT"/>
</dbReference>
<evidence type="ECO:0000256" key="7">
    <source>
        <dbReference type="ARBA" id="ARBA00022692"/>
    </source>
</evidence>
<dbReference type="InterPro" id="IPR032675">
    <property type="entry name" value="LRR_dom_sf"/>
</dbReference>
<accession>A0A4S4DU56</accession>
<sequence>MNLMVNYLTGTIPRELGSLSKLGALSLARNNVSGTIPPSIGNLSSLSKLSFIGTVRKDLGKLPGHREISLSKNWFQDDLTFISPLTNCTNLHNIDAAINLLRGSLPDSIANLSTYLYGIDLEENQIHGSICSSIRNLVNLSSLSVAWNYLIGPISSSIGRLHKLQALGLHQNKFTQLPSSLGNLTSLIILYLRQNSIHGNIPTSLGNCHRLLELDLSQDNLNGPIPPEIMKLSTLSELLWLGQNALSGSLPLEIGSLKNLGNLDVSHKRLLGSIPNTLGSCLSLEWFELENNSFEREIPQSLRTLRGLRVLDLSHNNLSGLIPSYLGKVPFGLYNISNINFLALGVNQLEGNILADIGSTLPNLQALYLLDNLFTRTLHTSLSNALGLEVINFFFNHCSGTVRKDLGKLLGHREISLSKNWFQDDLTFISPLTNCTNLHNIDAAINLLRGSLPDSIANLSTYLYGIDLEENQIHGSICSSIRNLVNLSSLSVAWNYLIGPISSSIGRLHKLQALGLHQNKFTQLPSSLGNLTSLIILYLGQNSIHGNIPTSLGNCHRLLELDLSQDNLNGPIPPEIMKLSTLSELLWLGQNALSGSLPLEIGSLKNLGNLDVSHKRLLGSIPNTLGSCLSLEWFELENNSFEREIPQSLRTLRGLRVLDLSHNNLSGLIPSYLGEFQLDILNLSFNRLHGQVLIQGVFQNTNAISVVGNNDLCGGIAKLDLSPYSSSKSSKNKLSHKLKMILVVVVALVICATLLVALPQRPLVSISSPLKA</sequence>
<dbReference type="PANTHER" id="PTHR48054:SF82">
    <property type="entry name" value="LRR RECEPTOR-LIKE SERINE_THREONINE-PROTEIN KINASE FLS2"/>
    <property type="match status" value="1"/>
</dbReference>
<dbReference type="GO" id="GO:0051707">
    <property type="term" value="P:response to other organism"/>
    <property type="evidence" value="ECO:0007669"/>
    <property type="project" value="UniProtKB-ARBA"/>
</dbReference>
<keyword evidence="5" id="KW-0433">Leucine-rich repeat</keyword>
<keyword evidence="12" id="KW-0067">ATP-binding</keyword>
<evidence type="ECO:0000256" key="12">
    <source>
        <dbReference type="ARBA" id="ARBA00022840"/>
    </source>
</evidence>
<dbReference type="FunFam" id="3.80.10.10:FF:000317">
    <property type="entry name" value="Inactive leucine-rich repeat receptor-like protein kinase"/>
    <property type="match status" value="1"/>
</dbReference>
<dbReference type="GO" id="GO:0006952">
    <property type="term" value="P:defense response"/>
    <property type="evidence" value="ECO:0007669"/>
    <property type="project" value="UniProtKB-ARBA"/>
</dbReference>
<dbReference type="FunFam" id="3.80.10.10:FF:000288">
    <property type="entry name" value="LRR receptor-like serine/threonine-protein kinase EFR"/>
    <property type="match status" value="1"/>
</dbReference>
<dbReference type="STRING" id="542762.A0A4S4DU56"/>
<dbReference type="Pfam" id="PF00560">
    <property type="entry name" value="LRR_1"/>
    <property type="match status" value="5"/>
</dbReference>
<dbReference type="PANTHER" id="PTHR48054">
    <property type="entry name" value="RECEPTOR KINASE-LIKE PROTEIN XA21"/>
    <property type="match status" value="1"/>
</dbReference>
<evidence type="ECO:0000256" key="6">
    <source>
        <dbReference type="ARBA" id="ARBA00022679"/>
    </source>
</evidence>
<dbReference type="EC" id="2.7.11.1" evidence="2"/>
<keyword evidence="11" id="KW-0418">Kinase</keyword>
<reference evidence="17 18" key="1">
    <citation type="journal article" date="2018" name="Proc. Natl. Acad. Sci. U.S.A.">
        <title>Draft genome sequence of Camellia sinensis var. sinensis provides insights into the evolution of the tea genome and tea quality.</title>
        <authorList>
            <person name="Wei C."/>
            <person name="Yang H."/>
            <person name="Wang S."/>
            <person name="Zhao J."/>
            <person name="Liu C."/>
            <person name="Gao L."/>
            <person name="Xia E."/>
            <person name="Lu Y."/>
            <person name="Tai Y."/>
            <person name="She G."/>
            <person name="Sun J."/>
            <person name="Cao H."/>
            <person name="Tong W."/>
            <person name="Gao Q."/>
            <person name="Li Y."/>
            <person name="Deng W."/>
            <person name="Jiang X."/>
            <person name="Wang W."/>
            <person name="Chen Q."/>
            <person name="Zhang S."/>
            <person name="Li H."/>
            <person name="Wu J."/>
            <person name="Wang P."/>
            <person name="Li P."/>
            <person name="Shi C."/>
            <person name="Zheng F."/>
            <person name="Jian J."/>
            <person name="Huang B."/>
            <person name="Shan D."/>
            <person name="Shi M."/>
            <person name="Fang C."/>
            <person name="Yue Y."/>
            <person name="Li F."/>
            <person name="Li D."/>
            <person name="Wei S."/>
            <person name="Han B."/>
            <person name="Jiang C."/>
            <person name="Yin Y."/>
            <person name="Xia T."/>
            <person name="Zhang Z."/>
            <person name="Bennetzen J.L."/>
            <person name="Zhao S."/>
            <person name="Wan X."/>
        </authorList>
    </citation>
    <scope>NUCLEOTIDE SEQUENCE [LARGE SCALE GENOMIC DNA]</scope>
    <source>
        <strain evidence="18">cv. Shuchazao</strain>
        <tissue evidence="17">Leaf</tissue>
    </source>
</reference>
<keyword evidence="14 16" id="KW-0472">Membrane</keyword>
<keyword evidence="7 16" id="KW-0812">Transmembrane</keyword>
<evidence type="ECO:0000256" key="10">
    <source>
        <dbReference type="ARBA" id="ARBA00022741"/>
    </source>
</evidence>
<evidence type="ECO:0000256" key="8">
    <source>
        <dbReference type="ARBA" id="ARBA00022729"/>
    </source>
</evidence>
<evidence type="ECO:0000256" key="15">
    <source>
        <dbReference type="ARBA" id="ARBA00023180"/>
    </source>
</evidence>